<evidence type="ECO:0000313" key="1">
    <source>
        <dbReference type="EMBL" id="DAD96063.1"/>
    </source>
</evidence>
<organism evidence="1">
    <name type="scientific">Myoviridae sp. ctpjm1</name>
    <dbReference type="NCBI Taxonomy" id="2826699"/>
    <lineage>
        <taxon>Viruses</taxon>
        <taxon>Duplodnaviria</taxon>
        <taxon>Heunggongvirae</taxon>
        <taxon>Uroviricota</taxon>
        <taxon>Caudoviricetes</taxon>
    </lineage>
</organism>
<accession>A0A8S5NNW9</accession>
<dbReference type="EMBL" id="BK015208">
    <property type="protein sequence ID" value="DAD96063.1"/>
    <property type="molecule type" value="Genomic_DNA"/>
</dbReference>
<proteinExistence type="predicted"/>
<name>A0A8S5NNW9_9CAUD</name>
<sequence>MIKRILYWFQTTKPQPTVSDARLQVGCNLE</sequence>
<protein>
    <submittedName>
        <fullName evidence="1">Uncharacterized protein</fullName>
    </submittedName>
</protein>
<reference evidence="1" key="1">
    <citation type="journal article" date="2021" name="Proc. Natl. Acad. Sci. U.S.A.">
        <title>A Catalog of Tens of Thousands of Viruses from Human Metagenomes Reveals Hidden Associations with Chronic Diseases.</title>
        <authorList>
            <person name="Tisza M.J."/>
            <person name="Buck C.B."/>
        </authorList>
    </citation>
    <scope>NUCLEOTIDE SEQUENCE</scope>
    <source>
        <strain evidence="1">Ctpjm1</strain>
    </source>
</reference>